<dbReference type="InterPro" id="IPR027417">
    <property type="entry name" value="P-loop_NTPase"/>
</dbReference>
<dbReference type="GO" id="GO:0022857">
    <property type="term" value="F:transmembrane transporter activity"/>
    <property type="evidence" value="ECO:0007669"/>
    <property type="project" value="TreeGrafter"/>
</dbReference>
<evidence type="ECO:0000313" key="4">
    <source>
        <dbReference type="EMBL" id="EAT59352.1"/>
    </source>
</evidence>
<comment type="caution">
    <text evidence="4">The sequence shown here is derived from an EMBL/GenBank/DDBJ whole genome shotgun (WGS) entry which is preliminary data.</text>
</comment>
<dbReference type="GO" id="GO:0005524">
    <property type="term" value="F:ATP binding"/>
    <property type="evidence" value="ECO:0007669"/>
    <property type="project" value="UniProtKB-KW"/>
</dbReference>
<dbReference type="InterPro" id="IPR003593">
    <property type="entry name" value="AAA+_ATPase"/>
</dbReference>
<reference evidence="4 5" key="1">
    <citation type="submission" date="2006-07" db="EMBL/GenBank/DDBJ databases">
        <title>Annotation of the draft genome assembly of Chlorobium ferroxidans DSM 13031.</title>
        <authorList>
            <consortium name="US DOE Joint Genome Institute (JGI-ORNL)"/>
            <person name="Larimer F."/>
            <person name="Land M."/>
            <person name="Hauser L."/>
        </authorList>
    </citation>
    <scope>NUCLEOTIDE SEQUENCE [LARGE SCALE GENOMIC DNA]</scope>
    <source>
        <strain evidence="4 5">DSM 13031</strain>
    </source>
</reference>
<dbReference type="SMART" id="SM00382">
    <property type="entry name" value="AAA"/>
    <property type="match status" value="1"/>
</dbReference>
<dbReference type="PANTHER" id="PTHR24220">
    <property type="entry name" value="IMPORT ATP-BINDING PROTEIN"/>
    <property type="match status" value="1"/>
</dbReference>
<keyword evidence="1" id="KW-0547">Nucleotide-binding</keyword>
<dbReference type="RefSeq" id="WP_006366008.1">
    <property type="nucleotide sequence ID" value="NZ_AASE01000005.1"/>
</dbReference>
<sequence>MNPLLEIRKLSFGYEGSQSPVFDALDLTVRTGDFILVKGASGTGKSTLLRLICRLNRPDGGTILFQGSDISSVAPAKLRSLISYVAQIPQMIDASVEENLLLPFSFAANASKSPPRRDELRAMLRKFYLEEVTPDQSALKLSVGQKQRLAIMRALLQEPLLLLLDEPTSALDRESASMVFALMEHLNVEEGKTLITVTHTDYKPEKVQPLNYMLEQHRLHLLP</sequence>
<accession>Q0YSN2</accession>
<dbReference type="Pfam" id="PF00005">
    <property type="entry name" value="ABC_tran"/>
    <property type="match status" value="1"/>
</dbReference>
<reference evidence="4 5" key="2">
    <citation type="submission" date="2006-07" db="EMBL/GenBank/DDBJ databases">
        <title>Sequencing of the draft genome and assembly of Chlorobium ferroxidans DSM 13031.</title>
        <authorList>
            <consortium name="US DOE Joint Genome Institute (JGI-PGF)"/>
            <person name="Copeland A."/>
            <person name="Lucas S."/>
            <person name="Lapidus A."/>
            <person name="Barry K."/>
            <person name="Glavina del Rio T."/>
            <person name="Dalin E."/>
            <person name="Tice H."/>
            <person name="Bruce D."/>
            <person name="Pitluck S."/>
            <person name="Richardson P."/>
        </authorList>
    </citation>
    <scope>NUCLEOTIDE SEQUENCE [LARGE SCALE GENOMIC DNA]</scope>
    <source>
        <strain evidence="4 5">DSM 13031</strain>
    </source>
</reference>
<dbReference type="OrthoDB" id="9769100at2"/>
<organism evidence="4 5">
    <name type="scientific">Chlorobium ferrooxidans DSM 13031</name>
    <dbReference type="NCBI Taxonomy" id="377431"/>
    <lineage>
        <taxon>Bacteria</taxon>
        <taxon>Pseudomonadati</taxon>
        <taxon>Chlorobiota</taxon>
        <taxon>Chlorobiia</taxon>
        <taxon>Chlorobiales</taxon>
        <taxon>Chlorobiaceae</taxon>
        <taxon>Chlorobium/Pelodictyon group</taxon>
        <taxon>Chlorobium</taxon>
    </lineage>
</organism>
<evidence type="ECO:0000256" key="1">
    <source>
        <dbReference type="ARBA" id="ARBA00022741"/>
    </source>
</evidence>
<dbReference type="EMBL" id="AASE01000005">
    <property type="protein sequence ID" value="EAT59352.1"/>
    <property type="molecule type" value="Genomic_DNA"/>
</dbReference>
<name>Q0YSN2_9CHLB</name>
<dbReference type="InterPro" id="IPR003439">
    <property type="entry name" value="ABC_transporter-like_ATP-bd"/>
</dbReference>
<dbReference type="Gene3D" id="3.40.50.300">
    <property type="entry name" value="P-loop containing nucleotide triphosphate hydrolases"/>
    <property type="match status" value="1"/>
</dbReference>
<protein>
    <submittedName>
        <fullName evidence="4">ABC transporter related</fullName>
    </submittedName>
</protein>
<evidence type="ECO:0000256" key="2">
    <source>
        <dbReference type="ARBA" id="ARBA00022840"/>
    </source>
</evidence>
<proteinExistence type="predicted"/>
<dbReference type="PANTHER" id="PTHR24220:SF690">
    <property type="entry name" value="ABC TRANSPORTER, ATP-BINDING PROTEIN"/>
    <property type="match status" value="1"/>
</dbReference>
<keyword evidence="5" id="KW-1185">Reference proteome</keyword>
<dbReference type="InterPro" id="IPR015854">
    <property type="entry name" value="ABC_transpr_LolD-like"/>
</dbReference>
<gene>
    <name evidence="4" type="ORF">CferDRAFT_1500</name>
</gene>
<evidence type="ECO:0000313" key="5">
    <source>
        <dbReference type="Proteomes" id="UP000004162"/>
    </source>
</evidence>
<dbReference type="SUPFAM" id="SSF52540">
    <property type="entry name" value="P-loop containing nucleoside triphosphate hydrolases"/>
    <property type="match status" value="1"/>
</dbReference>
<feature type="domain" description="ABC transporter" evidence="3">
    <location>
        <begin position="5"/>
        <end position="222"/>
    </location>
</feature>
<evidence type="ECO:0000259" key="3">
    <source>
        <dbReference type="PROSITE" id="PS50893"/>
    </source>
</evidence>
<keyword evidence="2" id="KW-0067">ATP-binding</keyword>
<dbReference type="GO" id="GO:0005886">
    <property type="term" value="C:plasma membrane"/>
    <property type="evidence" value="ECO:0007669"/>
    <property type="project" value="TreeGrafter"/>
</dbReference>
<dbReference type="GO" id="GO:0016887">
    <property type="term" value="F:ATP hydrolysis activity"/>
    <property type="evidence" value="ECO:0007669"/>
    <property type="project" value="InterPro"/>
</dbReference>
<dbReference type="PROSITE" id="PS50893">
    <property type="entry name" value="ABC_TRANSPORTER_2"/>
    <property type="match status" value="1"/>
</dbReference>
<dbReference type="AlphaFoldDB" id="Q0YSN2"/>
<dbReference type="Proteomes" id="UP000004162">
    <property type="component" value="Unassembled WGS sequence"/>
</dbReference>